<reference evidence="1" key="1">
    <citation type="journal article" date="2014" name="Front. Microbiol.">
        <title>High frequency of phylogenetically diverse reductive dehalogenase-homologous genes in deep subseafloor sedimentary metagenomes.</title>
        <authorList>
            <person name="Kawai M."/>
            <person name="Futagami T."/>
            <person name="Toyoda A."/>
            <person name="Takaki Y."/>
            <person name="Nishi S."/>
            <person name="Hori S."/>
            <person name="Arai W."/>
            <person name="Tsubouchi T."/>
            <person name="Morono Y."/>
            <person name="Uchiyama I."/>
            <person name="Ito T."/>
            <person name="Fujiyama A."/>
            <person name="Inagaki F."/>
            <person name="Takami H."/>
        </authorList>
    </citation>
    <scope>NUCLEOTIDE SEQUENCE</scope>
    <source>
        <strain evidence="1">Expedition CK06-06</strain>
    </source>
</reference>
<feature type="non-terminal residue" evidence="1">
    <location>
        <position position="1"/>
    </location>
</feature>
<proteinExistence type="predicted"/>
<name>X0TI65_9ZZZZ</name>
<sequence>LVNSDPVHGDTYSHPAYGQITASRVTGQANLYGSDFEHRAFVVLRIGHSELHRNLSTDWHFGHRDIVELAMSEAQWATFVSSLNMGDGTPCTLQFVKGEGHLPRIPHRTERDVVGQEVEEFADQLADKVEAARLVVEGLTKNLSKKKQSEIIGHLESLEQDLRDNVPFHVKQFGEHIETTVEKAKIEIGAYTQMAIQRAGLKALTGDEEPPIRMITDGDDTYEEL</sequence>
<evidence type="ECO:0000313" key="1">
    <source>
        <dbReference type="EMBL" id="GAF93233.1"/>
    </source>
</evidence>
<protein>
    <submittedName>
        <fullName evidence="1">Uncharacterized protein</fullName>
    </submittedName>
</protein>
<dbReference type="EMBL" id="BARS01019649">
    <property type="protein sequence ID" value="GAF93233.1"/>
    <property type="molecule type" value="Genomic_DNA"/>
</dbReference>
<dbReference type="AlphaFoldDB" id="X0TI65"/>
<comment type="caution">
    <text evidence="1">The sequence shown here is derived from an EMBL/GenBank/DDBJ whole genome shotgun (WGS) entry which is preliminary data.</text>
</comment>
<accession>X0TI65</accession>
<gene>
    <name evidence="1" type="ORF">S01H1_31804</name>
</gene>
<organism evidence="1">
    <name type="scientific">marine sediment metagenome</name>
    <dbReference type="NCBI Taxonomy" id="412755"/>
    <lineage>
        <taxon>unclassified sequences</taxon>
        <taxon>metagenomes</taxon>
        <taxon>ecological metagenomes</taxon>
    </lineage>
</organism>